<reference evidence="2 3" key="1">
    <citation type="journal article" date="2024" name="Ann. Entomol. Soc. Am.">
        <title>Genomic analyses of the southern and eastern yellowjacket wasps (Hymenoptera: Vespidae) reveal evolutionary signatures of social life.</title>
        <authorList>
            <person name="Catto M.A."/>
            <person name="Caine P.B."/>
            <person name="Orr S.E."/>
            <person name="Hunt B.G."/>
            <person name="Goodisman M.A.D."/>
        </authorList>
    </citation>
    <scope>NUCLEOTIDE SEQUENCE [LARGE SCALE GENOMIC DNA]</scope>
    <source>
        <strain evidence="2">232</strain>
        <tissue evidence="2">Head and thorax</tissue>
    </source>
</reference>
<comment type="caution">
    <text evidence="2">The sequence shown here is derived from an EMBL/GenBank/DDBJ whole genome shotgun (WGS) entry which is preliminary data.</text>
</comment>
<feature type="region of interest" description="Disordered" evidence="1">
    <location>
        <begin position="119"/>
        <end position="153"/>
    </location>
</feature>
<dbReference type="EMBL" id="JAYRBN010000097">
    <property type="protein sequence ID" value="KAL2729316.1"/>
    <property type="molecule type" value="Genomic_DNA"/>
</dbReference>
<feature type="compositionally biased region" description="Acidic residues" evidence="1">
    <location>
        <begin position="122"/>
        <end position="136"/>
    </location>
</feature>
<organism evidence="2 3">
    <name type="scientific">Vespula maculifrons</name>
    <name type="common">Eastern yellow jacket</name>
    <name type="synonym">Wasp</name>
    <dbReference type="NCBI Taxonomy" id="7453"/>
    <lineage>
        <taxon>Eukaryota</taxon>
        <taxon>Metazoa</taxon>
        <taxon>Ecdysozoa</taxon>
        <taxon>Arthropoda</taxon>
        <taxon>Hexapoda</taxon>
        <taxon>Insecta</taxon>
        <taxon>Pterygota</taxon>
        <taxon>Neoptera</taxon>
        <taxon>Endopterygota</taxon>
        <taxon>Hymenoptera</taxon>
        <taxon>Apocrita</taxon>
        <taxon>Aculeata</taxon>
        <taxon>Vespoidea</taxon>
        <taxon>Vespidae</taxon>
        <taxon>Vespinae</taxon>
        <taxon>Vespula</taxon>
    </lineage>
</organism>
<keyword evidence="3" id="KW-1185">Reference proteome</keyword>
<keyword evidence="2" id="KW-0808">Transferase</keyword>
<accession>A0ABD2B9B3</accession>
<evidence type="ECO:0000256" key="1">
    <source>
        <dbReference type="SAM" id="MobiDB-lite"/>
    </source>
</evidence>
<evidence type="ECO:0000313" key="2">
    <source>
        <dbReference type="EMBL" id="KAL2729316.1"/>
    </source>
</evidence>
<evidence type="ECO:0000313" key="3">
    <source>
        <dbReference type="Proteomes" id="UP001607303"/>
    </source>
</evidence>
<gene>
    <name evidence="2" type="ORF">V1477_016496</name>
</gene>
<dbReference type="Proteomes" id="UP001607303">
    <property type="component" value="Unassembled WGS sequence"/>
</dbReference>
<sequence>MKTERNNPQPKLPSIHVEAQIIAPLIDLWKEIAKDEYILKQLKDNHVKVQVNAFDTYRKVTKALKEKNANFYTYQPKKDKKLKRDELRDDKLKKQELNMLGCKEDLASGFQSKVIIGLSKDNEDDDDNDNDDDLEDNSSHDDEHRMVSVLFSR</sequence>
<feature type="compositionally biased region" description="Basic and acidic residues" evidence="1">
    <location>
        <begin position="137"/>
        <end position="146"/>
    </location>
</feature>
<proteinExistence type="predicted"/>
<dbReference type="AlphaFoldDB" id="A0ABD2B9B3"/>
<protein>
    <submittedName>
        <fullName evidence="2">Serine/threonine-protein kinase mkcB</fullName>
    </submittedName>
</protein>
<keyword evidence="2" id="KW-0418">Kinase</keyword>
<name>A0ABD2B9B3_VESMC</name>
<dbReference type="GO" id="GO:0016301">
    <property type="term" value="F:kinase activity"/>
    <property type="evidence" value="ECO:0007669"/>
    <property type="project" value="UniProtKB-KW"/>
</dbReference>